<evidence type="ECO:0000313" key="4">
    <source>
        <dbReference type="Proteomes" id="UP000245802"/>
    </source>
</evidence>
<evidence type="ECO:0000256" key="1">
    <source>
        <dbReference type="SAM" id="SignalP"/>
    </source>
</evidence>
<organism evidence="3 4">
    <name type="scientific">Gemmata obscuriglobus</name>
    <dbReference type="NCBI Taxonomy" id="114"/>
    <lineage>
        <taxon>Bacteria</taxon>
        <taxon>Pseudomonadati</taxon>
        <taxon>Planctomycetota</taxon>
        <taxon>Planctomycetia</taxon>
        <taxon>Gemmatales</taxon>
        <taxon>Gemmataceae</taxon>
        <taxon>Gemmata</taxon>
    </lineage>
</organism>
<dbReference type="GO" id="GO:0004674">
    <property type="term" value="F:protein serine/threonine kinase activity"/>
    <property type="evidence" value="ECO:0007669"/>
    <property type="project" value="UniProtKB-KW"/>
</dbReference>
<dbReference type="InterPro" id="IPR018391">
    <property type="entry name" value="PQQ_b-propeller_rpt"/>
</dbReference>
<dbReference type="PANTHER" id="PTHR34512:SF30">
    <property type="entry name" value="OUTER MEMBRANE PROTEIN ASSEMBLY FACTOR BAMB"/>
    <property type="match status" value="1"/>
</dbReference>
<dbReference type="EMBL" id="CP025958">
    <property type="protein sequence ID" value="AWM41058.1"/>
    <property type="molecule type" value="Genomic_DNA"/>
</dbReference>
<dbReference type="SMART" id="SM00564">
    <property type="entry name" value="PQQ"/>
    <property type="match status" value="6"/>
</dbReference>
<gene>
    <name evidence="3" type="ORF">C1280_31440</name>
</gene>
<name>A0A2Z3H5N6_9BACT</name>
<keyword evidence="3" id="KW-0723">Serine/threonine-protein kinase</keyword>
<dbReference type="InterPro" id="IPR011047">
    <property type="entry name" value="Quinoprotein_ADH-like_sf"/>
</dbReference>
<feature type="signal peptide" evidence="1">
    <location>
        <begin position="1"/>
        <end position="20"/>
    </location>
</feature>
<dbReference type="AlphaFoldDB" id="A0A2Z3H5N6"/>
<feature type="domain" description="Pyrrolo-quinoline quinone repeat" evidence="2">
    <location>
        <begin position="310"/>
        <end position="369"/>
    </location>
</feature>
<dbReference type="Proteomes" id="UP000245802">
    <property type="component" value="Chromosome"/>
</dbReference>
<dbReference type="KEGG" id="gog:C1280_31440"/>
<feature type="chain" id="PRO_5016365829" evidence="1">
    <location>
        <begin position="21"/>
        <end position="412"/>
    </location>
</feature>
<evidence type="ECO:0000313" key="3">
    <source>
        <dbReference type="EMBL" id="AWM41058.1"/>
    </source>
</evidence>
<dbReference type="Gene3D" id="2.40.10.480">
    <property type="match status" value="1"/>
</dbReference>
<protein>
    <submittedName>
        <fullName evidence="3">Serine/threonine protein kinase</fullName>
    </submittedName>
</protein>
<dbReference type="SUPFAM" id="SSF50998">
    <property type="entry name" value="Quinoprotein alcohol dehydrogenase-like"/>
    <property type="match status" value="1"/>
</dbReference>
<proteinExistence type="predicted"/>
<dbReference type="RefSeq" id="WP_010045470.1">
    <property type="nucleotide sequence ID" value="NZ_CP025958.1"/>
</dbReference>
<evidence type="ECO:0000259" key="2">
    <source>
        <dbReference type="Pfam" id="PF13360"/>
    </source>
</evidence>
<dbReference type="Pfam" id="PF13360">
    <property type="entry name" value="PQQ_2"/>
    <property type="match status" value="2"/>
</dbReference>
<keyword evidence="4" id="KW-1185">Reference proteome</keyword>
<sequence length="412" mass="43651">MPRVLFAWTLALALAPALQAADWFQFRGPDGSGHTEAKLPTEWGPKTNVTWRKEVPGVGWSSPVVAGGRVYLTTAVPQSGGYSLRAVCLDAKTGGTVWDVEVFKQGANAPKIHSKNSHASPSAVVEDGRVYVHFGHLGTACLDAKEGTKVWATQELAYKPVHGNGGSPIVTGKHLIFSIDGTDKQAVIALDKTTGKVGWQTPRPSKPGVNPFSFSTPQLITVKGREQLISAGSGSVLSLDPATGKELWRATYGAGYSVVPKPVFANGLVYVCTGYNTPNLVAIKPDGTGDVTATHVAFTVKKNVPHNPSVIAVGDALYMVSDNGMLTCLDAKTGAERWTERVGGNFSASPLCANGLIYLLDEAGTATVFKPGDSYDEVAKNKLGERALASFGVDGDALLVRTEKALYKIEKR</sequence>
<dbReference type="PANTHER" id="PTHR34512">
    <property type="entry name" value="CELL SURFACE PROTEIN"/>
    <property type="match status" value="1"/>
</dbReference>
<keyword evidence="3" id="KW-0418">Kinase</keyword>
<accession>A0A2Z3H5N6</accession>
<keyword evidence="1" id="KW-0732">Signal</keyword>
<reference evidence="3 4" key="1">
    <citation type="submission" date="2018-01" db="EMBL/GenBank/DDBJ databases">
        <title>G. obscuriglobus.</title>
        <authorList>
            <person name="Franke J."/>
            <person name="Blomberg W."/>
            <person name="Selmecki A."/>
        </authorList>
    </citation>
    <scope>NUCLEOTIDE SEQUENCE [LARGE SCALE GENOMIC DNA]</scope>
    <source>
        <strain evidence="3 4">DSM 5831</strain>
    </source>
</reference>
<dbReference type="OrthoDB" id="244732at2"/>
<dbReference type="InterPro" id="IPR002372">
    <property type="entry name" value="PQQ_rpt_dom"/>
</dbReference>
<dbReference type="InterPro" id="IPR015943">
    <property type="entry name" value="WD40/YVTN_repeat-like_dom_sf"/>
</dbReference>
<dbReference type="Gene3D" id="2.130.10.10">
    <property type="entry name" value="YVTN repeat-like/Quinoprotein amine dehydrogenase"/>
    <property type="match status" value="1"/>
</dbReference>
<feature type="domain" description="Pyrrolo-quinoline quinone repeat" evidence="2">
    <location>
        <begin position="87"/>
        <end position="290"/>
    </location>
</feature>
<keyword evidence="3" id="KW-0808">Transferase</keyword>